<reference evidence="3" key="1">
    <citation type="journal article" date="2014" name="Int. J. Syst. Evol. Microbiol.">
        <title>Complete genome sequence of Corynebacterium casei LMG S-19264T (=DSM 44701T), isolated from a smear-ripened cheese.</title>
        <authorList>
            <consortium name="US DOE Joint Genome Institute (JGI-PGF)"/>
            <person name="Walter F."/>
            <person name="Albersmeier A."/>
            <person name="Kalinowski J."/>
            <person name="Ruckert C."/>
        </authorList>
    </citation>
    <scope>NUCLEOTIDE SEQUENCE</scope>
    <source>
        <strain evidence="3">KCTC 22169</strain>
    </source>
</reference>
<gene>
    <name evidence="3" type="ORF">GCM10007392_02100</name>
</gene>
<evidence type="ECO:0000313" key="4">
    <source>
        <dbReference type="Proteomes" id="UP000626148"/>
    </source>
</evidence>
<feature type="domain" description="Type IV / VI secretion system DotU" evidence="2">
    <location>
        <begin position="12"/>
        <end position="210"/>
    </location>
</feature>
<proteinExistence type="predicted"/>
<evidence type="ECO:0000256" key="1">
    <source>
        <dbReference type="SAM" id="Phobius"/>
    </source>
</evidence>
<keyword evidence="4" id="KW-1185">Reference proteome</keyword>
<dbReference type="NCBIfam" id="TIGR03349">
    <property type="entry name" value="IV_VI_DotU"/>
    <property type="match status" value="1"/>
</dbReference>
<dbReference type="EMBL" id="BMXR01000001">
    <property type="protein sequence ID" value="GGX39334.1"/>
    <property type="molecule type" value="Genomic_DNA"/>
</dbReference>
<dbReference type="InterPro" id="IPR038522">
    <property type="entry name" value="T4/T6SS_DotU_sf"/>
</dbReference>
<evidence type="ECO:0000259" key="2">
    <source>
        <dbReference type="Pfam" id="PF09850"/>
    </source>
</evidence>
<dbReference type="PANTHER" id="PTHR38033">
    <property type="entry name" value="MEMBRANE PROTEIN-RELATED"/>
    <property type="match status" value="1"/>
</dbReference>
<sequence length="242" mass="27619">MHAEYSELDATLVEGCAPIFNLVEPLRNPDQAESVPAELRKDLEQAFLELERRAFEKQWPSAMTRDVRFGMAAYVDEMVMSSRWPHKFDWMVKPLCVEFFGESNAGEAFFDRLEELRQDLANQRLVVELYFSCLQFGYQGCYRIRGYEPLQALIANLRAELEDLNGPVPRDLADQAVPESRLVYRIGGNQPYWVMASIGAAALMSLFLAYGAMMRTSLEESAEHLIEREMATSQVNREATDG</sequence>
<comment type="caution">
    <text evidence="3">The sequence shown here is derived from an EMBL/GenBank/DDBJ whole genome shotgun (WGS) entry which is preliminary data.</text>
</comment>
<keyword evidence="1" id="KW-1133">Transmembrane helix</keyword>
<dbReference type="PANTHER" id="PTHR38033:SF1">
    <property type="entry name" value="DOTU FAMILY TYPE IV_VI SECRETION SYSTEM PROTEIN"/>
    <property type="match status" value="1"/>
</dbReference>
<dbReference type="NCBIfam" id="NF038228">
    <property type="entry name" value="IcmH_DotU_IVB"/>
    <property type="match status" value="1"/>
</dbReference>
<dbReference type="AlphaFoldDB" id="A0A918JZX3"/>
<reference evidence="3" key="2">
    <citation type="submission" date="2020-09" db="EMBL/GenBank/DDBJ databases">
        <authorList>
            <person name="Sun Q."/>
            <person name="Kim S."/>
        </authorList>
    </citation>
    <scope>NUCLEOTIDE SEQUENCE</scope>
    <source>
        <strain evidence="3">KCTC 22169</strain>
    </source>
</reference>
<protein>
    <recommendedName>
        <fullName evidence="2">Type IV / VI secretion system DotU domain-containing protein</fullName>
    </recommendedName>
</protein>
<keyword evidence="1" id="KW-0812">Transmembrane</keyword>
<dbReference type="Pfam" id="PF09850">
    <property type="entry name" value="DotU"/>
    <property type="match status" value="1"/>
</dbReference>
<keyword evidence="1" id="KW-0472">Membrane</keyword>
<organism evidence="3 4">
    <name type="scientific">Saccharospirillum salsuginis</name>
    <dbReference type="NCBI Taxonomy" id="418750"/>
    <lineage>
        <taxon>Bacteria</taxon>
        <taxon>Pseudomonadati</taxon>
        <taxon>Pseudomonadota</taxon>
        <taxon>Gammaproteobacteria</taxon>
        <taxon>Oceanospirillales</taxon>
        <taxon>Saccharospirillaceae</taxon>
        <taxon>Saccharospirillum</taxon>
    </lineage>
</organism>
<evidence type="ECO:0000313" key="3">
    <source>
        <dbReference type="EMBL" id="GGX39334.1"/>
    </source>
</evidence>
<name>A0A918JZX3_9GAMM</name>
<accession>A0A918JZX3</accession>
<feature type="transmembrane region" description="Helical" evidence="1">
    <location>
        <begin position="192"/>
        <end position="212"/>
    </location>
</feature>
<dbReference type="Gene3D" id="1.25.40.590">
    <property type="entry name" value="Type IV / VI secretion system, DotU"/>
    <property type="match status" value="1"/>
</dbReference>
<dbReference type="Proteomes" id="UP000626148">
    <property type="component" value="Unassembled WGS sequence"/>
</dbReference>
<dbReference type="InterPro" id="IPR017732">
    <property type="entry name" value="T4/T6SS_DotU"/>
</dbReference>